<protein>
    <submittedName>
        <fullName evidence="1">Uncharacterized protein</fullName>
    </submittedName>
</protein>
<accession>A0A7W7WVN1</accession>
<evidence type="ECO:0000313" key="2">
    <source>
        <dbReference type="Proteomes" id="UP000542674"/>
    </source>
</evidence>
<dbReference type="AlphaFoldDB" id="A0A7W7WVN1"/>
<name>A0A7W7WVN1_9PSEU</name>
<dbReference type="RefSeq" id="WP_184669061.1">
    <property type="nucleotide sequence ID" value="NZ_BAABAI010000001.1"/>
</dbReference>
<keyword evidence="2" id="KW-1185">Reference proteome</keyword>
<sequence length="168" mass="17650">MTALLPVSGPGTEQDTVVYVVVFPEGLLVVRHAASGCEPLDDEDVPPYQAGLWSAVADDVDPDRHEVNGIALDGDLRAKLADAADTTPAEYSDNPVATRMPLALGAEPQPRRGAVAIVAEEDPQTGLTGSLSAGQLALIVQTHQTALLPATGRSRRKQIAREVPAVDR</sequence>
<organism evidence="1 2">
    <name type="scientific">Saccharothrix violaceirubra</name>
    <dbReference type="NCBI Taxonomy" id="413306"/>
    <lineage>
        <taxon>Bacteria</taxon>
        <taxon>Bacillati</taxon>
        <taxon>Actinomycetota</taxon>
        <taxon>Actinomycetes</taxon>
        <taxon>Pseudonocardiales</taxon>
        <taxon>Pseudonocardiaceae</taxon>
        <taxon>Saccharothrix</taxon>
    </lineage>
</organism>
<dbReference type="Proteomes" id="UP000542674">
    <property type="component" value="Unassembled WGS sequence"/>
</dbReference>
<dbReference type="EMBL" id="JACHJS010000001">
    <property type="protein sequence ID" value="MBB4965495.1"/>
    <property type="molecule type" value="Genomic_DNA"/>
</dbReference>
<evidence type="ECO:0000313" key="1">
    <source>
        <dbReference type="EMBL" id="MBB4965495.1"/>
    </source>
</evidence>
<gene>
    <name evidence="1" type="ORF">F4559_002854</name>
</gene>
<comment type="caution">
    <text evidence="1">The sequence shown here is derived from an EMBL/GenBank/DDBJ whole genome shotgun (WGS) entry which is preliminary data.</text>
</comment>
<proteinExistence type="predicted"/>
<reference evidence="1 2" key="1">
    <citation type="submission" date="2020-08" db="EMBL/GenBank/DDBJ databases">
        <title>Sequencing the genomes of 1000 actinobacteria strains.</title>
        <authorList>
            <person name="Klenk H.-P."/>
        </authorList>
    </citation>
    <scope>NUCLEOTIDE SEQUENCE [LARGE SCALE GENOMIC DNA]</scope>
    <source>
        <strain evidence="1 2">DSM 45084</strain>
    </source>
</reference>